<dbReference type="Proteomes" id="UP000005324">
    <property type="component" value="Unassembled WGS sequence"/>
</dbReference>
<dbReference type="HOGENOM" id="CLU_175592_0_0_5"/>
<evidence type="ECO:0000256" key="1">
    <source>
        <dbReference type="SAM" id="MobiDB-lite"/>
    </source>
</evidence>
<evidence type="ECO:0000313" key="3">
    <source>
        <dbReference type="Proteomes" id="UP000005324"/>
    </source>
</evidence>
<dbReference type="AlphaFoldDB" id="D5RU19"/>
<evidence type="ECO:0000313" key="2">
    <source>
        <dbReference type="EMBL" id="EFH09200.1"/>
    </source>
</evidence>
<dbReference type="EMBL" id="ADVL01000899">
    <property type="protein sequence ID" value="EFH09200.1"/>
    <property type="molecule type" value="Genomic_DNA"/>
</dbReference>
<name>D5RU19_9PROT</name>
<protein>
    <submittedName>
        <fullName evidence="2">Bacteriocin propeptide, TIGR03798 family</fullName>
    </submittedName>
</protein>
<keyword evidence="3" id="KW-1185">Reference proteome</keyword>
<proteinExistence type="predicted"/>
<accession>D5RU19</accession>
<sequence length="107" mass="11532">MAEDIMPPENWTPLLRALEPYPALRARMAEPSLTLEQRLALLRQADFDISAEELLQWRAAPPGTGAALDEAQLDGIAGGWQLGDTSWRQPVAPGPETGPDGTATITV</sequence>
<organism evidence="2 3">
    <name type="scientific">Pseudoroseomonas cervicalis ATCC 49957</name>
    <dbReference type="NCBI Taxonomy" id="525371"/>
    <lineage>
        <taxon>Bacteria</taxon>
        <taxon>Pseudomonadati</taxon>
        <taxon>Pseudomonadota</taxon>
        <taxon>Alphaproteobacteria</taxon>
        <taxon>Acetobacterales</taxon>
        <taxon>Roseomonadaceae</taxon>
        <taxon>Roseomonas</taxon>
    </lineage>
</organism>
<reference evidence="2 3" key="1">
    <citation type="submission" date="2010-04" db="EMBL/GenBank/DDBJ databases">
        <authorList>
            <person name="Qin X."/>
            <person name="Bachman B."/>
            <person name="Battles P."/>
            <person name="Bell A."/>
            <person name="Bess C."/>
            <person name="Bickham C."/>
            <person name="Chaboub L."/>
            <person name="Chen D."/>
            <person name="Coyle M."/>
            <person name="Deiros D.R."/>
            <person name="Dinh H."/>
            <person name="Forbes L."/>
            <person name="Fowler G."/>
            <person name="Francisco L."/>
            <person name="Fu Q."/>
            <person name="Gubbala S."/>
            <person name="Hale W."/>
            <person name="Han Y."/>
            <person name="Hemphill L."/>
            <person name="Highlander S.K."/>
            <person name="Hirani K."/>
            <person name="Hogues M."/>
            <person name="Jackson L."/>
            <person name="Jakkamsetti A."/>
            <person name="Javaid M."/>
            <person name="Jiang H."/>
            <person name="Korchina V."/>
            <person name="Kovar C."/>
            <person name="Lara F."/>
            <person name="Lee S."/>
            <person name="Mata R."/>
            <person name="Mathew T."/>
            <person name="Moen C."/>
            <person name="Morales K."/>
            <person name="Munidasa M."/>
            <person name="Nazareth L."/>
            <person name="Ngo R."/>
            <person name="Nguyen L."/>
            <person name="Okwuonu G."/>
            <person name="Ongeri F."/>
            <person name="Patil S."/>
            <person name="Petrosino J."/>
            <person name="Pham C."/>
            <person name="Pham P."/>
            <person name="Pu L.-L."/>
            <person name="Puazo M."/>
            <person name="Raj R."/>
            <person name="Reid J."/>
            <person name="Rouhana J."/>
            <person name="Saada N."/>
            <person name="Shang Y."/>
            <person name="Simmons D."/>
            <person name="Thornton R."/>
            <person name="Warren J."/>
            <person name="Weissenberger G."/>
            <person name="Zhang J."/>
            <person name="Zhang L."/>
            <person name="Zhou C."/>
            <person name="Zhu D."/>
            <person name="Muzny D."/>
            <person name="Worley K."/>
            <person name="Gibbs R."/>
        </authorList>
    </citation>
    <scope>NUCLEOTIDE SEQUENCE [LARGE SCALE GENOMIC DNA]</scope>
    <source>
        <strain evidence="2 3">ATCC 49957</strain>
    </source>
</reference>
<gene>
    <name evidence="2" type="primary">moeA3</name>
    <name evidence="2" type="ORF">HMPREF0731_4581</name>
</gene>
<comment type="caution">
    <text evidence="2">The sequence shown here is derived from an EMBL/GenBank/DDBJ whole genome shotgun (WGS) entry which is preliminary data.</text>
</comment>
<feature type="region of interest" description="Disordered" evidence="1">
    <location>
        <begin position="84"/>
        <end position="107"/>
    </location>
</feature>